<protein>
    <submittedName>
        <fullName evidence="4">Interleukin-10 receptor subunit beta-like</fullName>
    </submittedName>
</protein>
<dbReference type="GeneTree" id="ENSGT00940000158231"/>
<keyword evidence="2" id="KW-0732">Signal</keyword>
<dbReference type="InterPro" id="IPR015373">
    <property type="entry name" value="Interferon/interleukin_rcp_dom"/>
</dbReference>
<dbReference type="KEGG" id="kmr:108251685"/>
<feature type="domain" description="Fibronectin type-III" evidence="3">
    <location>
        <begin position="119"/>
        <end position="220"/>
    </location>
</feature>
<dbReference type="GeneID" id="108251685"/>
<feature type="signal peptide" evidence="2">
    <location>
        <begin position="1"/>
        <end position="21"/>
    </location>
</feature>
<reference evidence="4" key="2">
    <citation type="submission" date="2025-09" db="UniProtKB">
        <authorList>
            <consortium name="Ensembl"/>
        </authorList>
    </citation>
    <scope>IDENTIFICATION</scope>
</reference>
<evidence type="ECO:0000313" key="5">
    <source>
        <dbReference type="Proteomes" id="UP000264800"/>
    </source>
</evidence>
<evidence type="ECO:0000313" key="4">
    <source>
        <dbReference type="Ensembl" id="ENSKMAP00000009578.1"/>
    </source>
</evidence>
<dbReference type="InterPro" id="IPR036116">
    <property type="entry name" value="FN3_sf"/>
</dbReference>
<dbReference type="SMART" id="SM00060">
    <property type="entry name" value="FN3"/>
    <property type="match status" value="2"/>
</dbReference>
<dbReference type="OMA" id="QWDSPAF"/>
<dbReference type="STRING" id="37003.ENSKMAP00000009578"/>
<keyword evidence="1" id="KW-0812">Transmembrane</keyword>
<dbReference type="OrthoDB" id="8724082at2759"/>
<dbReference type="GO" id="GO:0004896">
    <property type="term" value="F:cytokine receptor activity"/>
    <property type="evidence" value="ECO:0007669"/>
    <property type="project" value="TreeGrafter"/>
</dbReference>
<evidence type="ECO:0000259" key="3">
    <source>
        <dbReference type="PROSITE" id="PS50853"/>
    </source>
</evidence>
<feature type="transmembrane region" description="Helical" evidence="1">
    <location>
        <begin position="222"/>
        <end position="244"/>
    </location>
</feature>
<dbReference type="GO" id="GO:0005886">
    <property type="term" value="C:plasma membrane"/>
    <property type="evidence" value="ECO:0007669"/>
    <property type="project" value="TreeGrafter"/>
</dbReference>
<dbReference type="InterPro" id="IPR003961">
    <property type="entry name" value="FN3_dom"/>
</dbReference>
<evidence type="ECO:0000256" key="1">
    <source>
        <dbReference type="SAM" id="Phobius"/>
    </source>
</evidence>
<dbReference type="PANTHER" id="PTHR20859">
    <property type="entry name" value="INTERFERON/INTERLEUKIN RECEPTOR"/>
    <property type="match status" value="1"/>
</dbReference>
<dbReference type="Ensembl" id="ENSKMAT00000009725.1">
    <property type="protein sequence ID" value="ENSKMAP00000009578.1"/>
    <property type="gene ID" value="ENSKMAG00000007193.1"/>
</dbReference>
<feature type="domain" description="Fibronectin type-III" evidence="3">
    <location>
        <begin position="25"/>
        <end position="117"/>
    </location>
</feature>
<keyword evidence="1" id="KW-1133">Transmembrane helix</keyword>
<proteinExistence type="predicted"/>
<dbReference type="InterPro" id="IPR050650">
    <property type="entry name" value="Type-II_Cytokine-TF_Rcpt"/>
</dbReference>
<dbReference type="InterPro" id="IPR013783">
    <property type="entry name" value="Ig-like_fold"/>
</dbReference>
<evidence type="ECO:0000256" key="2">
    <source>
        <dbReference type="SAM" id="SignalP"/>
    </source>
</evidence>
<dbReference type="Pfam" id="PF01108">
    <property type="entry name" value="Tissue_fac"/>
    <property type="match status" value="1"/>
</dbReference>
<keyword evidence="1" id="KW-0472">Membrane</keyword>
<keyword evidence="5" id="KW-1185">Reference proteome</keyword>
<dbReference type="Proteomes" id="UP000264800">
    <property type="component" value="Unplaced"/>
</dbReference>
<name>A0A3Q3A0A5_KRYMA</name>
<dbReference type="AlphaFoldDB" id="A0A3Q3A0A5"/>
<dbReference type="PROSITE" id="PS50853">
    <property type="entry name" value="FN3"/>
    <property type="match status" value="2"/>
</dbReference>
<dbReference type="Pfam" id="PF09294">
    <property type="entry name" value="Interfer-bind"/>
    <property type="match status" value="1"/>
</dbReference>
<feature type="chain" id="PRO_5018617064" evidence="2">
    <location>
        <begin position="22"/>
        <end position="342"/>
    </location>
</feature>
<dbReference type="SUPFAM" id="SSF49265">
    <property type="entry name" value="Fibronectin type III"/>
    <property type="match status" value="2"/>
</dbReference>
<dbReference type="Gene3D" id="2.60.40.10">
    <property type="entry name" value="Immunoglobulins"/>
    <property type="match status" value="1"/>
</dbReference>
<organism evidence="4 5">
    <name type="scientific">Kryptolebias marmoratus</name>
    <name type="common">Mangrove killifish</name>
    <name type="synonym">Rivulus marmoratus</name>
    <dbReference type="NCBI Taxonomy" id="37003"/>
    <lineage>
        <taxon>Eukaryota</taxon>
        <taxon>Metazoa</taxon>
        <taxon>Chordata</taxon>
        <taxon>Craniata</taxon>
        <taxon>Vertebrata</taxon>
        <taxon>Euteleostomi</taxon>
        <taxon>Actinopterygii</taxon>
        <taxon>Neopterygii</taxon>
        <taxon>Teleostei</taxon>
        <taxon>Neoteleostei</taxon>
        <taxon>Acanthomorphata</taxon>
        <taxon>Ovalentaria</taxon>
        <taxon>Atherinomorphae</taxon>
        <taxon>Cyprinodontiformes</taxon>
        <taxon>Rivulidae</taxon>
        <taxon>Kryptolebias</taxon>
    </lineage>
</organism>
<dbReference type="PANTHER" id="PTHR20859:SF46">
    <property type="entry name" value="INTERFERON GAMMA RECEPTOR 2"/>
    <property type="match status" value="1"/>
</dbReference>
<dbReference type="CDD" id="cd00063">
    <property type="entry name" value="FN3"/>
    <property type="match status" value="1"/>
</dbReference>
<dbReference type="RefSeq" id="XP_017297555.1">
    <property type="nucleotide sequence ID" value="XM_017442066.3"/>
</dbReference>
<sequence>MSATLCALILTVSALIRAVSGVLGGPTNVTLSSNNLNLVLRWKPPNGAPRGVIYTTEFKSTVASEYRKGCVNISAPECDLTSFNITEYGNYTGRVQVLLGAESSLWVESNHITPDKDTVIGPPEVSVLSNGQTLEVSMTDPKFSHSSLRNVFISASYNITYWKKGQKDKSKQIAVTQTRVILNDLEPNSEYCVQVHIQTSQKPNQSILSRIICESTTDEQSLWVETGIVLVIMVVALVLVVLVMRNWRNISQFLFPKEALPQHFKDPHALLAKPRSSVYLVSSKPVEEFNQVRVVAAEEGRLLEEAGSVCSRQPEGGEGDGDVEKLKEEQTAELLPVDLISS</sequence>
<accession>A0A3Q3A0A5</accession>
<reference evidence="4" key="1">
    <citation type="submission" date="2025-08" db="UniProtKB">
        <authorList>
            <consortium name="Ensembl"/>
        </authorList>
    </citation>
    <scope>IDENTIFICATION</scope>
</reference>